<dbReference type="Pfam" id="PF15007">
    <property type="entry name" value="CEP44"/>
    <property type="match status" value="1"/>
</dbReference>
<dbReference type="GO" id="GO:0000922">
    <property type="term" value="C:spindle pole"/>
    <property type="evidence" value="ECO:0007669"/>
    <property type="project" value="UniProtKB-SubCell"/>
</dbReference>
<evidence type="ECO:0000256" key="3">
    <source>
        <dbReference type="ARBA" id="ARBA00004647"/>
    </source>
</evidence>
<comment type="subcellular location">
    <subcellularLocation>
        <location evidence="1">Cytoplasm</location>
        <location evidence="1">Cytoskeleton</location>
        <location evidence="1">Microtubule organizing center</location>
        <location evidence="1">Centrosome</location>
        <location evidence="1">Centriole</location>
    </subcellularLocation>
    <subcellularLocation>
        <location evidence="3">Cytoplasm</location>
        <location evidence="3">Cytoskeleton</location>
        <location evidence="3">Spindle pole</location>
    </subcellularLocation>
    <subcellularLocation>
        <location evidence="2">Midbody</location>
    </subcellularLocation>
</comment>
<dbReference type="EMBL" id="AMQN01018162">
    <property type="status" value="NOT_ANNOTATED_CDS"/>
    <property type="molecule type" value="Genomic_DNA"/>
</dbReference>
<evidence type="ECO:0000256" key="6">
    <source>
        <dbReference type="ARBA" id="ARBA00023054"/>
    </source>
</evidence>
<gene>
    <name evidence="11" type="ORF">CAPTEDRAFT_223999</name>
</gene>
<dbReference type="AlphaFoldDB" id="R7V9C7"/>
<keyword evidence="7" id="KW-0206">Cytoskeleton</keyword>
<feature type="region of interest" description="Disordered" evidence="9">
    <location>
        <begin position="177"/>
        <end position="219"/>
    </location>
</feature>
<evidence type="ECO:0000313" key="11">
    <source>
        <dbReference type="EMBL" id="ELU15102.1"/>
    </source>
</evidence>
<dbReference type="GO" id="GO:0030496">
    <property type="term" value="C:midbody"/>
    <property type="evidence" value="ECO:0007669"/>
    <property type="project" value="UniProtKB-SubCell"/>
</dbReference>
<dbReference type="PANTHER" id="PTHR31477">
    <property type="entry name" value="CENTROSOMAL PROTEIN OF 44 KDA"/>
    <property type="match status" value="1"/>
</dbReference>
<dbReference type="GO" id="GO:0005813">
    <property type="term" value="C:centrosome"/>
    <property type="evidence" value="ECO:0007669"/>
    <property type="project" value="TreeGrafter"/>
</dbReference>
<keyword evidence="6" id="KW-0175">Coiled coil</keyword>
<dbReference type="EMBL" id="AMQN01018163">
    <property type="status" value="NOT_ANNOTATED_CDS"/>
    <property type="molecule type" value="Genomic_DNA"/>
</dbReference>
<protein>
    <recommendedName>
        <fullName evidence="4">Centrosomal protein of 44 kDa</fullName>
    </recommendedName>
</protein>
<dbReference type="InterPro" id="IPR029157">
    <property type="entry name" value="CEP44_CC"/>
</dbReference>
<evidence type="ECO:0000256" key="2">
    <source>
        <dbReference type="ARBA" id="ARBA00004214"/>
    </source>
</evidence>
<reference evidence="11 13" key="2">
    <citation type="journal article" date="2013" name="Nature">
        <title>Insights into bilaterian evolution from three spiralian genomes.</title>
        <authorList>
            <person name="Simakov O."/>
            <person name="Marletaz F."/>
            <person name="Cho S.J."/>
            <person name="Edsinger-Gonzales E."/>
            <person name="Havlak P."/>
            <person name="Hellsten U."/>
            <person name="Kuo D.H."/>
            <person name="Larsson T."/>
            <person name="Lv J."/>
            <person name="Arendt D."/>
            <person name="Savage R."/>
            <person name="Osoegawa K."/>
            <person name="de Jong P."/>
            <person name="Grimwood J."/>
            <person name="Chapman J.A."/>
            <person name="Shapiro H."/>
            <person name="Aerts A."/>
            <person name="Otillar R.P."/>
            <person name="Terry A.Y."/>
            <person name="Boore J.L."/>
            <person name="Grigoriev I.V."/>
            <person name="Lindberg D.R."/>
            <person name="Seaver E.C."/>
            <person name="Weisblat D.A."/>
            <person name="Putnam N.H."/>
            <person name="Rokhsar D.S."/>
        </authorList>
    </citation>
    <scope>NUCLEOTIDE SEQUENCE</scope>
    <source>
        <strain evidence="11 13">I ESC-2004</strain>
    </source>
</reference>
<comment type="function">
    <text evidence="8">Centriole-enriched microtubule-binding protein involved in centriole biogenesis. In collaboration with CEP295 and POC1B, is required for the centriole-to-centrosome conversion by ensuring the formation of bona fide centriole wall. Functions as a linker component that maintains centrosome cohesion. Associates with CROCC and regulates its stability and localization to the centrosome.</text>
</comment>
<evidence type="ECO:0000256" key="7">
    <source>
        <dbReference type="ARBA" id="ARBA00023212"/>
    </source>
</evidence>
<evidence type="ECO:0000313" key="12">
    <source>
        <dbReference type="EnsemblMetazoa" id="CapteP223999"/>
    </source>
</evidence>
<dbReference type="EMBL" id="KB293996">
    <property type="protein sequence ID" value="ELU15102.1"/>
    <property type="molecule type" value="Genomic_DNA"/>
</dbReference>
<feature type="domain" description="Centrosomal CEP44" evidence="10">
    <location>
        <begin position="59"/>
        <end position="178"/>
    </location>
</feature>
<keyword evidence="5" id="KW-0963">Cytoplasm</keyword>
<sequence length="270" mass="30547">MSSGSLADEFAEFFENKITAIRNGISAAPVQSLPLSDVVALNTFAHTNAEKYLTMTTGDTKNNLRKLCTSIKAVEYRGNPNVEGLSQGKPEAFLDLYRHAFLYYSRPLFQLITEKNIDIAVKGDARFMEAVYKVLREVFALKPPLTQTQFFSRTYAEKKMIMCTEILLKVREKHKRLLPRSRSKDQGSTRKLNFPRPTTAPVKSVDENDSKGTEVTTNVASTPADMPSAVFEQLIAEMNKRKLKFGPSIYARFLDEDCKHTFIQIACRRS</sequence>
<dbReference type="EnsemblMetazoa" id="CapteT223999">
    <property type="protein sequence ID" value="CapteP223999"/>
    <property type="gene ID" value="CapteG223999"/>
</dbReference>
<reference evidence="12" key="3">
    <citation type="submission" date="2015-06" db="UniProtKB">
        <authorList>
            <consortium name="EnsemblMetazoa"/>
        </authorList>
    </citation>
    <scope>IDENTIFICATION</scope>
</reference>
<evidence type="ECO:0000259" key="10">
    <source>
        <dbReference type="Pfam" id="PF15007"/>
    </source>
</evidence>
<evidence type="ECO:0000256" key="5">
    <source>
        <dbReference type="ARBA" id="ARBA00022490"/>
    </source>
</evidence>
<dbReference type="OMA" id="HMINDKG"/>
<reference evidence="13" key="1">
    <citation type="submission" date="2012-12" db="EMBL/GenBank/DDBJ databases">
        <authorList>
            <person name="Hellsten U."/>
            <person name="Grimwood J."/>
            <person name="Chapman J.A."/>
            <person name="Shapiro H."/>
            <person name="Aerts A."/>
            <person name="Otillar R.P."/>
            <person name="Terry A.Y."/>
            <person name="Boore J.L."/>
            <person name="Simakov O."/>
            <person name="Marletaz F."/>
            <person name="Cho S.-J."/>
            <person name="Edsinger-Gonzales E."/>
            <person name="Havlak P."/>
            <person name="Kuo D.-H."/>
            <person name="Larsson T."/>
            <person name="Lv J."/>
            <person name="Arendt D."/>
            <person name="Savage R."/>
            <person name="Osoegawa K."/>
            <person name="de Jong P."/>
            <person name="Lindberg D.R."/>
            <person name="Seaver E.C."/>
            <person name="Weisblat D.A."/>
            <person name="Putnam N.H."/>
            <person name="Grigoriev I.V."/>
            <person name="Rokhsar D.S."/>
        </authorList>
    </citation>
    <scope>NUCLEOTIDE SEQUENCE</scope>
    <source>
        <strain evidence="13">I ESC-2004</strain>
    </source>
</reference>
<dbReference type="InterPro" id="IPR033603">
    <property type="entry name" value="CEP44"/>
</dbReference>
<keyword evidence="13" id="KW-1185">Reference proteome</keyword>
<dbReference type="GO" id="GO:0007099">
    <property type="term" value="P:centriole replication"/>
    <property type="evidence" value="ECO:0007669"/>
    <property type="project" value="TreeGrafter"/>
</dbReference>
<evidence type="ECO:0000256" key="9">
    <source>
        <dbReference type="SAM" id="MobiDB-lite"/>
    </source>
</evidence>
<dbReference type="Proteomes" id="UP000014760">
    <property type="component" value="Unassembled WGS sequence"/>
</dbReference>
<organism evidence="11">
    <name type="scientific">Capitella teleta</name>
    <name type="common">Polychaete worm</name>
    <dbReference type="NCBI Taxonomy" id="283909"/>
    <lineage>
        <taxon>Eukaryota</taxon>
        <taxon>Metazoa</taxon>
        <taxon>Spiralia</taxon>
        <taxon>Lophotrochozoa</taxon>
        <taxon>Annelida</taxon>
        <taxon>Polychaeta</taxon>
        <taxon>Sedentaria</taxon>
        <taxon>Scolecida</taxon>
        <taxon>Capitellidae</taxon>
        <taxon>Capitella</taxon>
    </lineage>
</organism>
<dbReference type="PANTHER" id="PTHR31477:SF1">
    <property type="entry name" value="CENTROSOMAL PROTEIN OF 44 KDA"/>
    <property type="match status" value="1"/>
</dbReference>
<dbReference type="GO" id="GO:0005814">
    <property type="term" value="C:centriole"/>
    <property type="evidence" value="ECO:0007669"/>
    <property type="project" value="UniProtKB-SubCell"/>
</dbReference>
<evidence type="ECO:0000313" key="13">
    <source>
        <dbReference type="Proteomes" id="UP000014760"/>
    </source>
</evidence>
<name>R7V9C7_CAPTE</name>
<dbReference type="HOGENOM" id="CLU_1031511_0_0_1"/>
<proteinExistence type="predicted"/>
<accession>R7V9C7</accession>
<dbReference type="OrthoDB" id="259598at2759"/>
<dbReference type="GO" id="GO:0010457">
    <property type="term" value="P:centriole-centriole cohesion"/>
    <property type="evidence" value="ECO:0007669"/>
    <property type="project" value="TreeGrafter"/>
</dbReference>
<evidence type="ECO:0000256" key="8">
    <source>
        <dbReference type="ARBA" id="ARBA00046235"/>
    </source>
</evidence>
<evidence type="ECO:0000256" key="1">
    <source>
        <dbReference type="ARBA" id="ARBA00004114"/>
    </source>
</evidence>
<dbReference type="STRING" id="283909.R7V9C7"/>
<evidence type="ECO:0000256" key="4">
    <source>
        <dbReference type="ARBA" id="ARBA00014053"/>
    </source>
</evidence>